<accession>A0ABT4JJV5</accession>
<name>A0ABT4JJV5_9BACT</name>
<dbReference type="Pfam" id="PF04536">
    <property type="entry name" value="TPM_phosphatase"/>
    <property type="match status" value="1"/>
</dbReference>
<evidence type="ECO:0000259" key="1">
    <source>
        <dbReference type="Pfam" id="PF04536"/>
    </source>
</evidence>
<keyword evidence="3" id="KW-1185">Reference proteome</keyword>
<evidence type="ECO:0000313" key="2">
    <source>
        <dbReference type="EMBL" id="MCZ2476382.1"/>
    </source>
</evidence>
<dbReference type="Proteomes" id="UP001321186">
    <property type="component" value="Unassembled WGS sequence"/>
</dbReference>
<dbReference type="PANTHER" id="PTHR30373:SF8">
    <property type="entry name" value="BLL7265 PROTEIN"/>
    <property type="match status" value="1"/>
</dbReference>
<dbReference type="EMBL" id="JAANOH010000005">
    <property type="protein sequence ID" value="MCZ2476382.1"/>
    <property type="molecule type" value="Genomic_DNA"/>
</dbReference>
<organism evidence="2 3">
    <name type="scientific">Aquirufa ecclesiirivi</name>
    <dbReference type="NCBI Taxonomy" id="2715124"/>
    <lineage>
        <taxon>Bacteria</taxon>
        <taxon>Pseudomonadati</taxon>
        <taxon>Bacteroidota</taxon>
        <taxon>Cytophagia</taxon>
        <taxon>Cytophagales</taxon>
        <taxon>Flectobacillaceae</taxon>
        <taxon>Aquirufa</taxon>
    </lineage>
</organism>
<gene>
    <name evidence="2" type="ORF">G9H61_13065</name>
</gene>
<dbReference type="Gene3D" id="3.10.310.50">
    <property type="match status" value="1"/>
</dbReference>
<dbReference type="RefSeq" id="WP_269010794.1">
    <property type="nucleotide sequence ID" value="NZ_JAANOH010000005.1"/>
</dbReference>
<protein>
    <submittedName>
        <fullName evidence="2">TPM domain-containing protein</fullName>
    </submittedName>
</protein>
<dbReference type="PANTHER" id="PTHR30373">
    <property type="entry name" value="UPF0603 PROTEIN YGCG"/>
    <property type="match status" value="1"/>
</dbReference>
<feature type="domain" description="TPM" evidence="1">
    <location>
        <begin position="3"/>
        <end position="117"/>
    </location>
</feature>
<proteinExistence type="predicted"/>
<sequence>MHISQEQQAEIIQAIKEAELGTSGEIRVHIESHCEGHPIERSKVLFFQLGMNQTDLQNGVLVYLAIKDRKYAIIGDKGIDAQVSPEFWETIRDEMRPYLAKNEIGAGLAWGVRRIGEVLTNSFPYQKDDTNELTDELSFGA</sequence>
<reference evidence="2 3" key="1">
    <citation type="submission" date="2020-03" db="EMBL/GenBank/DDBJ databases">
        <authorList>
            <person name="Pitt A."/>
            <person name="Hahn M.W."/>
        </authorList>
    </citation>
    <scope>NUCLEOTIDE SEQUENCE [LARGE SCALE GENOMIC DNA]</scope>
    <source>
        <strain evidence="2 3">5A-MARBSE</strain>
    </source>
</reference>
<dbReference type="InterPro" id="IPR007621">
    <property type="entry name" value="TPM_dom"/>
</dbReference>
<comment type="caution">
    <text evidence="2">The sequence shown here is derived from an EMBL/GenBank/DDBJ whole genome shotgun (WGS) entry which is preliminary data.</text>
</comment>
<evidence type="ECO:0000313" key="3">
    <source>
        <dbReference type="Proteomes" id="UP001321186"/>
    </source>
</evidence>